<keyword evidence="1" id="KW-0472">Membrane</keyword>
<keyword evidence="1" id="KW-0812">Transmembrane</keyword>
<organism evidence="2">
    <name type="scientific">viral metagenome</name>
    <dbReference type="NCBI Taxonomy" id="1070528"/>
    <lineage>
        <taxon>unclassified sequences</taxon>
        <taxon>metagenomes</taxon>
        <taxon>organismal metagenomes</taxon>
    </lineage>
</organism>
<sequence length="102" mass="10668">MLDTKDIIILTASFYLGSVVAAFFKSLNDGILVPLLAPAAAAGKGVSTLSIKVGSADLKVGNVIAELVNLIVSFVLVVFTIGLLRTYVLSKIGARREKSGDM</sequence>
<dbReference type="EMBL" id="MN738888">
    <property type="protein sequence ID" value="QHT29939.1"/>
    <property type="molecule type" value="Genomic_DNA"/>
</dbReference>
<feature type="transmembrane region" description="Helical" evidence="1">
    <location>
        <begin position="7"/>
        <end position="24"/>
    </location>
</feature>
<proteinExistence type="predicted"/>
<name>A0A6C0ENQ5_9ZZZZ</name>
<evidence type="ECO:0000313" key="2">
    <source>
        <dbReference type="EMBL" id="QHT29939.1"/>
    </source>
</evidence>
<reference evidence="2" key="1">
    <citation type="journal article" date="2020" name="Nature">
        <title>Giant virus diversity and host interactions through global metagenomics.</title>
        <authorList>
            <person name="Schulz F."/>
            <person name="Roux S."/>
            <person name="Paez-Espino D."/>
            <person name="Jungbluth S."/>
            <person name="Walsh D.A."/>
            <person name="Denef V.J."/>
            <person name="McMahon K.D."/>
            <person name="Konstantinidis K.T."/>
            <person name="Eloe-Fadrosh E.A."/>
            <person name="Kyrpides N.C."/>
            <person name="Woyke T."/>
        </authorList>
    </citation>
    <scope>NUCLEOTIDE SEQUENCE</scope>
    <source>
        <strain evidence="2">GVMAG-M-3300009068-25</strain>
    </source>
</reference>
<dbReference type="AlphaFoldDB" id="A0A6C0ENQ5"/>
<evidence type="ECO:0000256" key="1">
    <source>
        <dbReference type="SAM" id="Phobius"/>
    </source>
</evidence>
<feature type="transmembrane region" description="Helical" evidence="1">
    <location>
        <begin position="67"/>
        <end position="88"/>
    </location>
</feature>
<accession>A0A6C0ENQ5</accession>
<keyword evidence="1" id="KW-1133">Transmembrane helix</keyword>
<protein>
    <submittedName>
        <fullName evidence="2">Uncharacterized protein</fullName>
    </submittedName>
</protein>